<evidence type="ECO:0000313" key="2">
    <source>
        <dbReference type="EMBL" id="KAK8388358.1"/>
    </source>
</evidence>
<dbReference type="Proteomes" id="UP001487740">
    <property type="component" value="Unassembled WGS sequence"/>
</dbReference>
<keyword evidence="3" id="KW-1185">Reference proteome</keyword>
<accession>A0AAW0TMA5</accession>
<sequence>MPIIPNHFSPFRPLNHLHLRLLVFLVPPSPFLCCPDTEELSWGWPFIWPESPCLGAGHQLCRLKVTDGQHFERRE</sequence>
<organism evidence="2 3">
    <name type="scientific">Scylla paramamosain</name>
    <name type="common">Mud crab</name>
    <dbReference type="NCBI Taxonomy" id="85552"/>
    <lineage>
        <taxon>Eukaryota</taxon>
        <taxon>Metazoa</taxon>
        <taxon>Ecdysozoa</taxon>
        <taxon>Arthropoda</taxon>
        <taxon>Crustacea</taxon>
        <taxon>Multicrustacea</taxon>
        <taxon>Malacostraca</taxon>
        <taxon>Eumalacostraca</taxon>
        <taxon>Eucarida</taxon>
        <taxon>Decapoda</taxon>
        <taxon>Pleocyemata</taxon>
        <taxon>Brachyura</taxon>
        <taxon>Eubrachyura</taxon>
        <taxon>Portunoidea</taxon>
        <taxon>Portunidae</taxon>
        <taxon>Portuninae</taxon>
        <taxon>Scylla</taxon>
    </lineage>
</organism>
<protein>
    <recommendedName>
        <fullName evidence="4">Secreted protein</fullName>
    </recommendedName>
</protein>
<dbReference type="EMBL" id="JARAKH010000028">
    <property type="protein sequence ID" value="KAK8388358.1"/>
    <property type="molecule type" value="Genomic_DNA"/>
</dbReference>
<evidence type="ECO:0000313" key="3">
    <source>
        <dbReference type="Proteomes" id="UP001487740"/>
    </source>
</evidence>
<proteinExistence type="predicted"/>
<evidence type="ECO:0008006" key="4">
    <source>
        <dbReference type="Google" id="ProtNLM"/>
    </source>
</evidence>
<comment type="caution">
    <text evidence="2">The sequence shown here is derived from an EMBL/GenBank/DDBJ whole genome shotgun (WGS) entry which is preliminary data.</text>
</comment>
<evidence type="ECO:0000256" key="1">
    <source>
        <dbReference type="SAM" id="SignalP"/>
    </source>
</evidence>
<dbReference type="AlphaFoldDB" id="A0AAW0TMA5"/>
<keyword evidence="1" id="KW-0732">Signal</keyword>
<feature type="chain" id="PRO_5043609393" description="Secreted protein" evidence="1">
    <location>
        <begin position="34"/>
        <end position="75"/>
    </location>
</feature>
<gene>
    <name evidence="2" type="ORF">O3P69_020387</name>
</gene>
<feature type="signal peptide" evidence="1">
    <location>
        <begin position="1"/>
        <end position="33"/>
    </location>
</feature>
<reference evidence="2 3" key="1">
    <citation type="submission" date="2023-03" db="EMBL/GenBank/DDBJ databases">
        <title>High-quality genome of Scylla paramamosain provides insights in environmental adaptation.</title>
        <authorList>
            <person name="Zhang L."/>
        </authorList>
    </citation>
    <scope>NUCLEOTIDE SEQUENCE [LARGE SCALE GENOMIC DNA]</scope>
    <source>
        <strain evidence="2">LZ_2023a</strain>
        <tissue evidence="2">Muscle</tissue>
    </source>
</reference>
<name>A0AAW0TMA5_SCYPA</name>